<dbReference type="InterPro" id="IPR031524">
    <property type="entry name" value="ARMH4"/>
</dbReference>
<feature type="region of interest" description="Disordered" evidence="1">
    <location>
        <begin position="328"/>
        <end position="355"/>
    </location>
</feature>
<dbReference type="Proteomes" id="UP000290572">
    <property type="component" value="Unassembled WGS sequence"/>
</dbReference>
<feature type="compositionally biased region" description="Polar residues" evidence="1">
    <location>
        <begin position="303"/>
        <end position="312"/>
    </location>
</feature>
<gene>
    <name evidence="4" type="ORF">ROHU_014547</name>
</gene>
<dbReference type="EMBL" id="QBIY01011161">
    <property type="protein sequence ID" value="RXN34904.1"/>
    <property type="molecule type" value="Genomic_DNA"/>
</dbReference>
<keyword evidence="2" id="KW-0812">Transmembrane</keyword>
<evidence type="ECO:0008006" key="6">
    <source>
        <dbReference type="Google" id="ProtNLM"/>
    </source>
</evidence>
<feature type="chain" id="PRO_5019847910" description="Armadillo-like helical domain-containing protein 4" evidence="3">
    <location>
        <begin position="22"/>
        <end position="451"/>
    </location>
</feature>
<feature type="compositionally biased region" description="Polar residues" evidence="1">
    <location>
        <begin position="109"/>
        <end position="127"/>
    </location>
</feature>
<evidence type="ECO:0000256" key="2">
    <source>
        <dbReference type="SAM" id="Phobius"/>
    </source>
</evidence>
<evidence type="ECO:0000256" key="1">
    <source>
        <dbReference type="SAM" id="MobiDB-lite"/>
    </source>
</evidence>
<feature type="region of interest" description="Disordered" evidence="1">
    <location>
        <begin position="66"/>
        <end position="135"/>
    </location>
</feature>
<evidence type="ECO:0000313" key="5">
    <source>
        <dbReference type="Proteomes" id="UP000290572"/>
    </source>
</evidence>
<comment type="caution">
    <text evidence="4">The sequence shown here is derived from an EMBL/GenBank/DDBJ whole genome shotgun (WGS) entry which is preliminary data.</text>
</comment>
<feature type="transmembrane region" description="Helical" evidence="2">
    <location>
        <begin position="390"/>
        <end position="411"/>
    </location>
</feature>
<feature type="compositionally biased region" description="Basic and acidic residues" evidence="1">
    <location>
        <begin position="334"/>
        <end position="345"/>
    </location>
</feature>
<proteinExistence type="predicted"/>
<keyword evidence="5" id="KW-1185">Reference proteome</keyword>
<name>A0A498NTN5_LABRO</name>
<protein>
    <recommendedName>
        <fullName evidence="6">Armadillo-like helical domain-containing protein 4</fullName>
    </recommendedName>
</protein>
<dbReference type="PANTHER" id="PTHR21585:SF0">
    <property type="entry name" value="ARMADILLO-LIKE HELICAL DOMAIN-CONTAINING PROTEIN 4"/>
    <property type="match status" value="1"/>
</dbReference>
<keyword evidence="3" id="KW-0732">Signal</keyword>
<sequence length="451" mass="48063">MFTAATFQSLLLAAICLVSLAVPHGRALENPERPGDLQGEDKESASALLKDRSLNSDSFSLTLPNTSLSITAGEPNTTHTSAPDGPAEEETVSRATADGNEGETHDGQRNATAPSSGGSHVSLSVTTPPAGDLERSHTLQLNSSEEDRRLTPSALPSDSFSLSPLIGGTSGDSLVGFAGESGPSFSSRLLDAPDTWTEADRLRAEEVSVLPSSQDVSTEATMSSEDLPLIFEPFEDVTVPGASSELSVTMTPAAVTTGDAELEQMVSMDTDHTSSDVSLSRMLETSGAKEPITEPHPTAEHYGTTQPGDDITQSSVTHQALTVSEVVHVPVSKPKTDTEYHESKESTMAPHTRPPYSLIPPPPVWVQRNQGLVRSWVELIREKAGYVSGMLAPVGIGIAGALLLVGALYSIRVIHRKRRNSFKHQRRKPPREVRSGPDNAMLLADSSEDEF</sequence>
<organism evidence="4 5">
    <name type="scientific">Labeo rohita</name>
    <name type="common">Indian major carp</name>
    <name type="synonym">Cyprinus rohita</name>
    <dbReference type="NCBI Taxonomy" id="84645"/>
    <lineage>
        <taxon>Eukaryota</taxon>
        <taxon>Metazoa</taxon>
        <taxon>Chordata</taxon>
        <taxon>Craniata</taxon>
        <taxon>Vertebrata</taxon>
        <taxon>Euteleostomi</taxon>
        <taxon>Actinopterygii</taxon>
        <taxon>Neopterygii</taxon>
        <taxon>Teleostei</taxon>
        <taxon>Ostariophysi</taxon>
        <taxon>Cypriniformes</taxon>
        <taxon>Cyprinidae</taxon>
        <taxon>Labeoninae</taxon>
        <taxon>Labeonini</taxon>
        <taxon>Labeo</taxon>
    </lineage>
</organism>
<evidence type="ECO:0000313" key="4">
    <source>
        <dbReference type="EMBL" id="RXN34904.1"/>
    </source>
</evidence>
<keyword evidence="2" id="KW-0472">Membrane</keyword>
<feature type="region of interest" description="Disordered" evidence="1">
    <location>
        <begin position="289"/>
        <end position="312"/>
    </location>
</feature>
<keyword evidence="2" id="KW-1133">Transmembrane helix</keyword>
<feature type="region of interest" description="Disordered" evidence="1">
    <location>
        <begin position="421"/>
        <end position="451"/>
    </location>
</feature>
<feature type="signal peptide" evidence="3">
    <location>
        <begin position="1"/>
        <end position="21"/>
    </location>
</feature>
<reference evidence="4 5" key="1">
    <citation type="submission" date="2018-03" db="EMBL/GenBank/DDBJ databases">
        <title>Draft genome sequence of Rohu Carp (Labeo rohita).</title>
        <authorList>
            <person name="Das P."/>
            <person name="Kushwaha B."/>
            <person name="Joshi C.G."/>
            <person name="Kumar D."/>
            <person name="Nagpure N.S."/>
            <person name="Sahoo L."/>
            <person name="Das S.P."/>
            <person name="Bit A."/>
            <person name="Patnaik S."/>
            <person name="Meher P.K."/>
            <person name="Jayasankar P."/>
            <person name="Koringa P.G."/>
            <person name="Patel N.V."/>
            <person name="Hinsu A.T."/>
            <person name="Kumar R."/>
            <person name="Pandey M."/>
            <person name="Agarwal S."/>
            <person name="Srivastava S."/>
            <person name="Singh M."/>
            <person name="Iquebal M.A."/>
            <person name="Jaiswal S."/>
            <person name="Angadi U.B."/>
            <person name="Kumar N."/>
            <person name="Raza M."/>
            <person name="Shah T.M."/>
            <person name="Rai A."/>
            <person name="Jena J.K."/>
        </authorList>
    </citation>
    <scope>NUCLEOTIDE SEQUENCE [LARGE SCALE GENOMIC DNA]</scope>
    <source>
        <strain evidence="4">DASCIFA01</strain>
        <tissue evidence="4">Testis</tissue>
    </source>
</reference>
<dbReference type="AlphaFoldDB" id="A0A498NTN5"/>
<feature type="compositionally biased region" description="Polar residues" evidence="1">
    <location>
        <begin position="66"/>
        <end position="81"/>
    </location>
</feature>
<evidence type="ECO:0000256" key="3">
    <source>
        <dbReference type="SAM" id="SignalP"/>
    </source>
</evidence>
<accession>A0A498NTN5</accession>
<dbReference type="PANTHER" id="PTHR21585">
    <property type="entry name" value="FULL-LENGTH CDNA CLONE CS0DC025YL05 OF NEUROBLASTOMA"/>
    <property type="match status" value="1"/>
</dbReference>